<keyword evidence="1" id="KW-1133">Transmembrane helix</keyword>
<dbReference type="EMBL" id="SEOO01000060">
    <property type="protein sequence ID" value="RYM06405.1"/>
    <property type="molecule type" value="Genomic_DNA"/>
</dbReference>
<sequence>MASTLAISVSRLLRPLSDNPSRKSLRLRADAATIASAYTYRYWLVAALIAALIYYAWGEVTRTRGAQKVSFRPAAEACDASGSLRYCVYRDRRGTNGDVVYHMHGRNLDERIWNDDTYLTALIQSEWQRRPELPPTVVTVSYGSTWLLTPKGETPDSGLLDDLMARLPAIEGKIGRPRRRLLMGESMGGLNVLVAGLSYPSRFAKVAALCPGVYSTSPFASLSTIRATMQRTGANPKIIFGVWMMARKYAANDAEWQRVSPLALIERAGPAYPALYLSNGLYDVYGNFEGTQRLADIARKRGVKTEWHPLYGGHCATDASSLAAFLSS</sequence>
<organism evidence="2 3">
    <name type="scientific">Sphingobium cupriresistens</name>
    <dbReference type="NCBI Taxonomy" id="1132417"/>
    <lineage>
        <taxon>Bacteria</taxon>
        <taxon>Pseudomonadati</taxon>
        <taxon>Pseudomonadota</taxon>
        <taxon>Alphaproteobacteria</taxon>
        <taxon>Sphingomonadales</taxon>
        <taxon>Sphingomonadaceae</taxon>
        <taxon>Sphingobium</taxon>
    </lineage>
</organism>
<evidence type="ECO:0000256" key="1">
    <source>
        <dbReference type="SAM" id="Phobius"/>
    </source>
</evidence>
<dbReference type="Proteomes" id="UP000291572">
    <property type="component" value="Unassembled WGS sequence"/>
</dbReference>
<name>A0A8G1ZEA3_9SPHN</name>
<dbReference type="Pfam" id="PF00756">
    <property type="entry name" value="Esterase"/>
    <property type="match status" value="1"/>
</dbReference>
<reference evidence="2 3" key="1">
    <citation type="submission" date="2019-02" db="EMBL/GenBank/DDBJ databases">
        <authorList>
            <person name="Feng G."/>
        </authorList>
    </citation>
    <scope>NUCLEOTIDE SEQUENCE [LARGE SCALE GENOMIC DNA]</scope>
    <source>
        <strain evidence="2 3">CCTCC AB 2011146</strain>
    </source>
</reference>
<proteinExistence type="predicted"/>
<keyword evidence="1" id="KW-0472">Membrane</keyword>
<accession>A0A8G1ZEA3</accession>
<dbReference type="SUPFAM" id="SSF53474">
    <property type="entry name" value="alpha/beta-Hydrolases"/>
    <property type="match status" value="1"/>
</dbReference>
<dbReference type="InterPro" id="IPR029058">
    <property type="entry name" value="AB_hydrolase_fold"/>
</dbReference>
<dbReference type="Gene3D" id="3.40.50.1820">
    <property type="entry name" value="alpha/beta hydrolase"/>
    <property type="match status" value="1"/>
</dbReference>
<dbReference type="InterPro" id="IPR000801">
    <property type="entry name" value="Esterase-like"/>
</dbReference>
<gene>
    <name evidence="2" type="ORF">EWH12_20270</name>
</gene>
<keyword evidence="1" id="KW-0812">Transmembrane</keyword>
<feature type="transmembrane region" description="Helical" evidence="1">
    <location>
        <begin position="40"/>
        <end position="57"/>
    </location>
</feature>
<dbReference type="OrthoDB" id="9150935at2"/>
<dbReference type="AlphaFoldDB" id="A0A8G1ZEA3"/>
<evidence type="ECO:0000313" key="3">
    <source>
        <dbReference type="Proteomes" id="UP000291572"/>
    </source>
</evidence>
<evidence type="ECO:0000313" key="2">
    <source>
        <dbReference type="EMBL" id="RYM06405.1"/>
    </source>
</evidence>
<comment type="caution">
    <text evidence="2">The sequence shown here is derived from an EMBL/GenBank/DDBJ whole genome shotgun (WGS) entry which is preliminary data.</text>
</comment>
<protein>
    <submittedName>
        <fullName evidence="2">Esterase</fullName>
    </submittedName>
</protein>